<accession>A0ABV9B774</accession>
<name>A0ABV9B774_9ACTN</name>
<dbReference type="Proteomes" id="UP001595839">
    <property type="component" value="Unassembled WGS sequence"/>
</dbReference>
<sequence>MTTATGPLVCDDTRDDATGPRVSDDMTVEVALSVMADARVEVLYLCDADHRRTGSVTRPKPVAVRAVPAYPDRIRLRDVSPIPLPL</sequence>
<protein>
    <submittedName>
        <fullName evidence="2">CBS domain-containing protein</fullName>
    </submittedName>
</protein>
<dbReference type="RefSeq" id="WP_381177133.1">
    <property type="nucleotide sequence ID" value="NZ_JBHSFK010000048.1"/>
</dbReference>
<feature type="region of interest" description="Disordered" evidence="1">
    <location>
        <begin position="1"/>
        <end position="21"/>
    </location>
</feature>
<reference evidence="3" key="1">
    <citation type="journal article" date="2019" name="Int. J. Syst. Evol. Microbiol.">
        <title>The Global Catalogue of Microorganisms (GCM) 10K type strain sequencing project: providing services to taxonomists for standard genome sequencing and annotation.</title>
        <authorList>
            <consortium name="The Broad Institute Genomics Platform"/>
            <consortium name="The Broad Institute Genome Sequencing Center for Infectious Disease"/>
            <person name="Wu L."/>
            <person name="Ma J."/>
        </authorList>
    </citation>
    <scope>NUCLEOTIDE SEQUENCE [LARGE SCALE GENOMIC DNA]</scope>
    <source>
        <strain evidence="3">CGMCC 4.7177</strain>
    </source>
</reference>
<comment type="caution">
    <text evidence="2">The sequence shown here is derived from an EMBL/GenBank/DDBJ whole genome shotgun (WGS) entry which is preliminary data.</text>
</comment>
<gene>
    <name evidence="2" type="ORF">ACFPIH_46675</name>
</gene>
<organism evidence="2 3">
    <name type="scientific">Streptomyces vulcanius</name>
    <dbReference type="NCBI Taxonomy" id="1441876"/>
    <lineage>
        <taxon>Bacteria</taxon>
        <taxon>Bacillati</taxon>
        <taxon>Actinomycetota</taxon>
        <taxon>Actinomycetes</taxon>
        <taxon>Kitasatosporales</taxon>
        <taxon>Streptomycetaceae</taxon>
        <taxon>Streptomyces</taxon>
    </lineage>
</organism>
<proteinExistence type="predicted"/>
<evidence type="ECO:0000256" key="1">
    <source>
        <dbReference type="SAM" id="MobiDB-lite"/>
    </source>
</evidence>
<dbReference type="EMBL" id="JBHSFK010000048">
    <property type="protein sequence ID" value="MFC4506855.1"/>
    <property type="molecule type" value="Genomic_DNA"/>
</dbReference>
<feature type="compositionally biased region" description="Basic and acidic residues" evidence="1">
    <location>
        <begin position="11"/>
        <end position="21"/>
    </location>
</feature>
<keyword evidence="3" id="KW-1185">Reference proteome</keyword>
<evidence type="ECO:0000313" key="2">
    <source>
        <dbReference type="EMBL" id="MFC4506855.1"/>
    </source>
</evidence>
<evidence type="ECO:0000313" key="3">
    <source>
        <dbReference type="Proteomes" id="UP001595839"/>
    </source>
</evidence>